<feature type="transmembrane region" description="Helical" evidence="1">
    <location>
        <begin position="164"/>
        <end position="181"/>
    </location>
</feature>
<dbReference type="Pfam" id="PF01757">
    <property type="entry name" value="Acyl_transf_3"/>
    <property type="match status" value="1"/>
</dbReference>
<feature type="transmembrane region" description="Helical" evidence="1">
    <location>
        <begin position="7"/>
        <end position="25"/>
    </location>
</feature>
<accession>A0A1N7NT68</accession>
<dbReference type="OrthoDB" id="265992at2"/>
<feature type="transmembrane region" description="Helical" evidence="1">
    <location>
        <begin position="98"/>
        <end position="119"/>
    </location>
</feature>
<reference evidence="4" key="3">
    <citation type="submission" date="2017-01" db="EMBL/GenBank/DDBJ databases">
        <authorList>
            <person name="Mah S.A."/>
            <person name="Swanson W.J."/>
            <person name="Moy G.W."/>
            <person name="Vacquier V.D."/>
        </authorList>
    </citation>
    <scope>NUCLEOTIDE SEQUENCE [LARGE SCALE GENOMIC DNA]</scope>
    <source>
        <strain evidence="4">DSM 21068</strain>
    </source>
</reference>
<keyword evidence="4" id="KW-0012">Acyltransferase</keyword>
<keyword evidence="4" id="KW-0808">Transferase</keyword>
<evidence type="ECO:0000313" key="5">
    <source>
        <dbReference type="Proteomes" id="UP000186246"/>
    </source>
</evidence>
<evidence type="ECO:0000313" key="6">
    <source>
        <dbReference type="Proteomes" id="UP000238314"/>
    </source>
</evidence>
<evidence type="ECO:0000256" key="1">
    <source>
        <dbReference type="SAM" id="Phobius"/>
    </source>
</evidence>
<name>A0A1N7NT68_9FLAO</name>
<feature type="domain" description="Acyltransferase 3" evidence="2">
    <location>
        <begin position="5"/>
        <end position="295"/>
    </location>
</feature>
<dbReference type="STRING" id="551459.SAMN05421796_10950"/>
<reference evidence="3 6" key="1">
    <citation type="submission" date="2016-11" db="EMBL/GenBank/DDBJ databases">
        <title>Whole genomes of Flavobacteriaceae.</title>
        <authorList>
            <person name="Stine C."/>
            <person name="Li C."/>
            <person name="Tadesse D."/>
        </authorList>
    </citation>
    <scope>NUCLEOTIDE SEQUENCE [LARGE SCALE GENOMIC DNA]</scope>
    <source>
        <strain evidence="3 6">DSM 21068</strain>
    </source>
</reference>
<keyword evidence="6" id="KW-1185">Reference proteome</keyword>
<proteinExistence type="predicted"/>
<dbReference type="GO" id="GO:0016747">
    <property type="term" value="F:acyltransferase activity, transferring groups other than amino-acyl groups"/>
    <property type="evidence" value="ECO:0007669"/>
    <property type="project" value="InterPro"/>
</dbReference>
<keyword evidence="1" id="KW-1133">Transmembrane helix</keyword>
<dbReference type="EMBL" id="MUGO01000022">
    <property type="protein sequence ID" value="PQA90742.1"/>
    <property type="molecule type" value="Genomic_DNA"/>
</dbReference>
<organism evidence="4 5">
    <name type="scientific">Chryseobacterium piscicola</name>
    <dbReference type="NCBI Taxonomy" id="551459"/>
    <lineage>
        <taxon>Bacteria</taxon>
        <taxon>Pseudomonadati</taxon>
        <taxon>Bacteroidota</taxon>
        <taxon>Flavobacteriia</taxon>
        <taxon>Flavobacteriales</taxon>
        <taxon>Weeksellaceae</taxon>
        <taxon>Chryseobacterium group</taxon>
        <taxon>Chryseobacterium</taxon>
    </lineage>
</organism>
<feature type="transmembrane region" description="Helical" evidence="1">
    <location>
        <begin position="277"/>
        <end position="300"/>
    </location>
</feature>
<feature type="transmembrane region" description="Helical" evidence="1">
    <location>
        <begin position="68"/>
        <end position="86"/>
    </location>
</feature>
<keyword evidence="1" id="KW-0472">Membrane</keyword>
<dbReference type="EMBL" id="FTOJ01000009">
    <property type="protein sequence ID" value="SIT01482.1"/>
    <property type="molecule type" value="Genomic_DNA"/>
</dbReference>
<feature type="transmembrane region" description="Helical" evidence="1">
    <location>
        <begin position="126"/>
        <end position="144"/>
    </location>
</feature>
<feature type="transmembrane region" description="Helical" evidence="1">
    <location>
        <begin position="193"/>
        <end position="215"/>
    </location>
</feature>
<feature type="transmembrane region" description="Helical" evidence="1">
    <location>
        <begin position="31"/>
        <end position="56"/>
    </location>
</feature>
<evidence type="ECO:0000313" key="3">
    <source>
        <dbReference type="EMBL" id="PQA90742.1"/>
    </source>
</evidence>
<protein>
    <submittedName>
        <fullName evidence="4">Surface polysaccharide O-acyltransferase, integral membrane enzyme</fullName>
    </submittedName>
</protein>
<feature type="transmembrane region" description="Helical" evidence="1">
    <location>
        <begin position="252"/>
        <end position="271"/>
    </location>
</feature>
<dbReference type="InterPro" id="IPR002656">
    <property type="entry name" value="Acyl_transf_3_dom"/>
</dbReference>
<evidence type="ECO:0000313" key="4">
    <source>
        <dbReference type="EMBL" id="SIT01482.1"/>
    </source>
</evidence>
<sequence length="308" mass="36243">MRSLALDLLKILLAIFVVGLHIHFLRDSYPTLSYLLVNGLFRLGVPVFLIITGYYFYFIDDFSKLKKWLFRIFLLYAVWTIIYIPLWKEGDVVSNIFFGYHHLWYLNGTLFAGILLYSLRNKKQKLVIFLLFLFFLIGYTIQYLGNSHCFNGEIDEILNYFPVYRNFLFFCFPFLAMGFLIKKYEFDVKRNPSLWLVFISVSVVVAEASANIYFLKLSKRESVDILFSLLFACPILFIYFKNLKTKTDAKILASISTAIYCIHPLLMFYIYKSENPFILMHSDFIFISSLILSSLGLVFLNQKIKYLL</sequence>
<dbReference type="Proteomes" id="UP000238314">
    <property type="component" value="Unassembled WGS sequence"/>
</dbReference>
<dbReference type="RefSeq" id="WP_076452448.1">
    <property type="nucleotide sequence ID" value="NZ_FTOJ01000009.1"/>
</dbReference>
<feature type="transmembrane region" description="Helical" evidence="1">
    <location>
        <begin position="221"/>
        <end position="240"/>
    </location>
</feature>
<dbReference type="AlphaFoldDB" id="A0A1N7NT68"/>
<dbReference type="Proteomes" id="UP000186246">
    <property type="component" value="Unassembled WGS sequence"/>
</dbReference>
<reference evidence="5" key="2">
    <citation type="submission" date="2017-01" db="EMBL/GenBank/DDBJ databases">
        <authorList>
            <person name="Varghese N."/>
            <person name="Submissions S."/>
        </authorList>
    </citation>
    <scope>NUCLEOTIDE SEQUENCE [LARGE SCALE GENOMIC DNA]</scope>
    <source>
        <strain evidence="5">DSM 21068</strain>
    </source>
</reference>
<keyword evidence="1" id="KW-0812">Transmembrane</keyword>
<evidence type="ECO:0000259" key="2">
    <source>
        <dbReference type="Pfam" id="PF01757"/>
    </source>
</evidence>
<gene>
    <name evidence="3" type="ORF">B0A70_13410</name>
    <name evidence="4" type="ORF">SAMN05421796_10950</name>
</gene>